<evidence type="ECO:0000313" key="1">
    <source>
        <dbReference type="EMBL" id="MBJ3783416.1"/>
    </source>
</evidence>
<proteinExistence type="predicted"/>
<name>A0A934IUQ7_9HYPH</name>
<reference evidence="1" key="1">
    <citation type="submission" date="2020-12" db="EMBL/GenBank/DDBJ databases">
        <title>Devosia sp. MSA67 isolated from Mo River.</title>
        <authorList>
            <person name="Ma F."/>
            <person name="Zi Z."/>
        </authorList>
    </citation>
    <scope>NUCLEOTIDE SEQUENCE</scope>
    <source>
        <strain evidence="1">MSA67</strain>
    </source>
</reference>
<dbReference type="Pfam" id="PF18906">
    <property type="entry name" value="Phage_tube_2"/>
    <property type="match status" value="1"/>
</dbReference>
<accession>A0A934IUQ7</accession>
<dbReference type="EMBL" id="JAEKMH010000001">
    <property type="protein sequence ID" value="MBJ3783416.1"/>
    <property type="molecule type" value="Genomic_DNA"/>
</dbReference>
<sequence>MTRFINRLAFMAKIETTYGTDAVPTGAANAMQGTNVEITPLAGGEVSRELLFPYFGHQGVFLVQSHAIIAFDVELAGAGAAGTAPAWGVALRACGFDEVVTAATRVEYTPDATPAAPDAVSLYYNLDGTRHVLLGARGTMTMSLVPAQIPRMRFTLTGLLGTITDQALPATTTTAFKKPVPVNKANTTLSLHGSSLIAESLSIDVANQVEPRFLIGDESIRITGRQPTGTVVAEAKSMATKNWFQIAQDHTTGVLAAQHGTVAGNIIQLDAPAVQIGRPTQGQTQGIANYSLPLMLTPVIGNDELKITVR</sequence>
<gene>
    <name evidence="1" type="ORF">JEQ47_01670</name>
</gene>
<dbReference type="Proteomes" id="UP000602124">
    <property type="component" value="Unassembled WGS sequence"/>
</dbReference>
<evidence type="ECO:0000313" key="2">
    <source>
        <dbReference type="Proteomes" id="UP000602124"/>
    </source>
</evidence>
<protein>
    <submittedName>
        <fullName evidence="1">Uncharacterized protein</fullName>
    </submittedName>
</protein>
<dbReference type="InterPro" id="IPR044000">
    <property type="entry name" value="Phage_tube_2"/>
</dbReference>
<keyword evidence="2" id="KW-1185">Reference proteome</keyword>
<dbReference type="RefSeq" id="WP_198874653.1">
    <property type="nucleotide sequence ID" value="NZ_JAEKMH010000001.1"/>
</dbReference>
<comment type="caution">
    <text evidence="1">The sequence shown here is derived from an EMBL/GenBank/DDBJ whole genome shotgun (WGS) entry which is preliminary data.</text>
</comment>
<dbReference type="AlphaFoldDB" id="A0A934IUQ7"/>
<organism evidence="1 2">
    <name type="scientific">Devosia sediminis</name>
    <dbReference type="NCBI Taxonomy" id="2798801"/>
    <lineage>
        <taxon>Bacteria</taxon>
        <taxon>Pseudomonadati</taxon>
        <taxon>Pseudomonadota</taxon>
        <taxon>Alphaproteobacteria</taxon>
        <taxon>Hyphomicrobiales</taxon>
        <taxon>Devosiaceae</taxon>
        <taxon>Devosia</taxon>
    </lineage>
</organism>